<keyword evidence="1" id="KW-0489">Methyltransferase</keyword>
<comment type="caution">
    <text evidence="1">The sequence shown here is derived from an EMBL/GenBank/DDBJ whole genome shotgun (WGS) entry which is preliminary data.</text>
</comment>
<evidence type="ECO:0000313" key="2">
    <source>
        <dbReference type="Proteomes" id="UP000829398"/>
    </source>
</evidence>
<proteinExistence type="predicted"/>
<dbReference type="EMBL" id="CM039174">
    <property type="protein sequence ID" value="KAH9750906.1"/>
    <property type="molecule type" value="Genomic_DNA"/>
</dbReference>
<organism evidence="1 2">
    <name type="scientific">Citrus sinensis</name>
    <name type="common">Sweet orange</name>
    <name type="synonym">Citrus aurantium var. sinensis</name>
    <dbReference type="NCBI Taxonomy" id="2711"/>
    <lineage>
        <taxon>Eukaryota</taxon>
        <taxon>Viridiplantae</taxon>
        <taxon>Streptophyta</taxon>
        <taxon>Embryophyta</taxon>
        <taxon>Tracheophyta</taxon>
        <taxon>Spermatophyta</taxon>
        <taxon>Magnoliopsida</taxon>
        <taxon>eudicotyledons</taxon>
        <taxon>Gunneridae</taxon>
        <taxon>Pentapetalae</taxon>
        <taxon>rosids</taxon>
        <taxon>malvids</taxon>
        <taxon>Sapindales</taxon>
        <taxon>Rutaceae</taxon>
        <taxon>Aurantioideae</taxon>
        <taxon>Citrus</taxon>
    </lineage>
</organism>
<protein>
    <submittedName>
        <fullName evidence="1">S-adenosylmethionine-dependent methyltransferase</fullName>
    </submittedName>
</protein>
<reference evidence="2" key="1">
    <citation type="journal article" date="2023" name="Hortic. Res.">
        <title>A chromosome-level phased genome enabling allele-level studies in sweet orange: a case study on citrus Huanglongbing tolerance.</title>
        <authorList>
            <person name="Wu B."/>
            <person name="Yu Q."/>
            <person name="Deng Z."/>
            <person name="Duan Y."/>
            <person name="Luo F."/>
            <person name="Gmitter F. Jr."/>
        </authorList>
    </citation>
    <scope>NUCLEOTIDE SEQUENCE [LARGE SCALE GENOMIC DNA]</scope>
    <source>
        <strain evidence="2">cv. Valencia</strain>
    </source>
</reference>
<accession>A0ACB8K946</accession>
<keyword evidence="1" id="KW-0808">Transferase</keyword>
<dbReference type="Proteomes" id="UP000829398">
    <property type="component" value="Chromosome 5"/>
</dbReference>
<evidence type="ECO:0000313" key="1">
    <source>
        <dbReference type="EMBL" id="KAH9750906.1"/>
    </source>
</evidence>
<name>A0ACB8K946_CITSI</name>
<sequence length="449" mass="50211">MAHIESNNLTEAYPMVGGDDAYSYANNSTYQRGVVDAAKELISEAIADKLDLKILGFDDTLKPFKIADLGCSVGPNTLLAVQNIIEAIELKFQRTTNLHQKPSALEFQVFLNDHSDNDFNTLFKSLPHARKYFAAGLPGSFHSRLFPRSSIHFVHTSYALHWLSKVPKEIVDPCSPAWNKGSIQCSESNIEVVRAYSTQYKNDMESFLNARAEELVPGGLMVLILAAVVPDGIPLSNSYVGVFNNILGSCFNDLAKMGVLSEEKVDSFNLPTYNATPKELEAIIRTNGNFTIEKMEKLSQPRRRITANEYASGIRAGIDGLIKKHFGDEFVDEIFNYFTTKVEENYSIIEEKIRNMRWPYHLFNFLENVSGVTTAPKSTVKPVAITMKNQSVSSLEVDAEDGNSLEFVWQLFINGGPHNPWLPTCLQKKFAEMVGGEYLLETFPPEVVI</sequence>
<keyword evidence="2" id="KW-1185">Reference proteome</keyword>
<gene>
    <name evidence="1" type="ORF">KPL71_014067</name>
</gene>